<comment type="caution">
    <text evidence="8">The sequence shown here is derived from an EMBL/GenBank/DDBJ whole genome shotgun (WGS) entry which is preliminary data.</text>
</comment>
<dbReference type="Pfam" id="PF06093">
    <property type="entry name" value="Spt4"/>
    <property type="match status" value="1"/>
</dbReference>
<keyword evidence="9" id="KW-1185">Reference proteome</keyword>
<sequence>MRGNMDRVMECTSSNFDGIIALMDPSRSWVSKWNHLEAYYPGIYASYVSGRIPEDVEDMLVEHGVTYYPKDGTQDD</sequence>
<gene>
    <name evidence="8" type="ORF">BB561_003860</name>
</gene>
<dbReference type="SUPFAM" id="SSF63393">
    <property type="entry name" value="RNA polymerase subunits"/>
    <property type="match status" value="1"/>
</dbReference>
<dbReference type="GO" id="GO:0000993">
    <property type="term" value="F:RNA polymerase II complex binding"/>
    <property type="evidence" value="ECO:0007669"/>
    <property type="project" value="TreeGrafter"/>
</dbReference>
<evidence type="ECO:0000313" key="8">
    <source>
        <dbReference type="EMBL" id="PVU92402.1"/>
    </source>
</evidence>
<comment type="similarity">
    <text evidence="2">Belongs to the SPT4 family.</text>
</comment>
<evidence type="ECO:0000256" key="5">
    <source>
        <dbReference type="ARBA" id="ARBA00023242"/>
    </source>
</evidence>
<dbReference type="InterPro" id="IPR009287">
    <property type="entry name" value="Spt4"/>
</dbReference>
<dbReference type="GO" id="GO:0008270">
    <property type="term" value="F:zinc ion binding"/>
    <property type="evidence" value="ECO:0007669"/>
    <property type="project" value="InterPro"/>
</dbReference>
<dbReference type="PANTHER" id="PTHR12882:SF1">
    <property type="entry name" value="TRANSCRIPTION ELONGATION FACTOR SPT4"/>
    <property type="match status" value="1"/>
</dbReference>
<dbReference type="STRING" id="133385.A0A2T9YJ74"/>
<accession>A0A2T9YJ74</accession>
<dbReference type="AlphaFoldDB" id="A0A2T9YJ74"/>
<evidence type="ECO:0000256" key="6">
    <source>
        <dbReference type="ARBA" id="ARBA00029869"/>
    </source>
</evidence>
<feature type="domain" description="Spt4/RpoE2 zinc finger" evidence="7">
    <location>
        <begin position="1"/>
        <end position="49"/>
    </location>
</feature>
<comment type="subcellular location">
    <subcellularLocation>
        <location evidence="1">Nucleus</location>
    </subcellularLocation>
</comment>
<protein>
    <recommendedName>
        <fullName evidence="3">Transcription elongation factor SPT4</fullName>
    </recommendedName>
    <alternativeName>
        <fullName evidence="6">Chromatin elongation factor SPT4</fullName>
    </alternativeName>
</protein>
<evidence type="ECO:0000256" key="4">
    <source>
        <dbReference type="ARBA" id="ARBA00023163"/>
    </source>
</evidence>
<evidence type="ECO:0000313" key="9">
    <source>
        <dbReference type="Proteomes" id="UP000245383"/>
    </source>
</evidence>
<evidence type="ECO:0000256" key="2">
    <source>
        <dbReference type="ARBA" id="ARBA00010464"/>
    </source>
</evidence>
<organism evidence="8 9">
    <name type="scientific">Smittium simulii</name>
    <dbReference type="NCBI Taxonomy" id="133385"/>
    <lineage>
        <taxon>Eukaryota</taxon>
        <taxon>Fungi</taxon>
        <taxon>Fungi incertae sedis</taxon>
        <taxon>Zoopagomycota</taxon>
        <taxon>Kickxellomycotina</taxon>
        <taxon>Harpellomycetes</taxon>
        <taxon>Harpellales</taxon>
        <taxon>Legeriomycetaceae</taxon>
        <taxon>Smittium</taxon>
    </lineage>
</organism>
<reference evidence="8 9" key="1">
    <citation type="journal article" date="2018" name="MBio">
        <title>Comparative Genomics Reveals the Core Gene Toolbox for the Fungus-Insect Symbiosis.</title>
        <authorList>
            <person name="Wang Y."/>
            <person name="Stata M."/>
            <person name="Wang W."/>
            <person name="Stajich J.E."/>
            <person name="White M.M."/>
            <person name="Moncalvo J.M."/>
        </authorList>
    </citation>
    <scope>NUCLEOTIDE SEQUENCE [LARGE SCALE GENOMIC DNA]</scope>
    <source>
        <strain evidence="8 9">SWE-8-4</strain>
    </source>
</reference>
<dbReference type="PANTHER" id="PTHR12882">
    <property type="entry name" value="SUPPRESSOR OF TY 4"/>
    <property type="match status" value="1"/>
</dbReference>
<dbReference type="GO" id="GO:0006355">
    <property type="term" value="P:regulation of DNA-templated transcription"/>
    <property type="evidence" value="ECO:0007669"/>
    <property type="project" value="InterPro"/>
</dbReference>
<dbReference type="GO" id="GO:0140673">
    <property type="term" value="P:transcription elongation-coupled chromatin remodeling"/>
    <property type="evidence" value="ECO:0007669"/>
    <property type="project" value="InterPro"/>
</dbReference>
<dbReference type="InterPro" id="IPR038510">
    <property type="entry name" value="Spt4_sf"/>
</dbReference>
<dbReference type="Gene3D" id="3.30.40.210">
    <property type="match status" value="1"/>
</dbReference>
<dbReference type="CDD" id="cd07973">
    <property type="entry name" value="Spt4"/>
    <property type="match status" value="1"/>
</dbReference>
<proteinExistence type="inferred from homology"/>
<keyword evidence="4" id="KW-0804">Transcription</keyword>
<dbReference type="SMART" id="SM01389">
    <property type="entry name" value="Spt4"/>
    <property type="match status" value="1"/>
</dbReference>
<evidence type="ECO:0000259" key="7">
    <source>
        <dbReference type="SMART" id="SM01389"/>
    </source>
</evidence>
<keyword evidence="5" id="KW-0539">Nucleus</keyword>
<name>A0A2T9YJ74_9FUNG</name>
<dbReference type="OrthoDB" id="248751at2759"/>
<evidence type="ECO:0000256" key="1">
    <source>
        <dbReference type="ARBA" id="ARBA00004123"/>
    </source>
</evidence>
<dbReference type="EMBL" id="MBFR01000163">
    <property type="protein sequence ID" value="PVU92402.1"/>
    <property type="molecule type" value="Genomic_DNA"/>
</dbReference>
<dbReference type="GO" id="GO:0032044">
    <property type="term" value="C:DSIF complex"/>
    <property type="evidence" value="ECO:0007669"/>
    <property type="project" value="TreeGrafter"/>
</dbReference>
<dbReference type="InterPro" id="IPR022800">
    <property type="entry name" value="Spt4/RpoE2_Znf"/>
</dbReference>
<dbReference type="InterPro" id="IPR029040">
    <property type="entry name" value="RPABC4/Spt4"/>
</dbReference>
<evidence type="ECO:0000256" key="3">
    <source>
        <dbReference type="ARBA" id="ARBA00020182"/>
    </source>
</evidence>
<dbReference type="Proteomes" id="UP000245383">
    <property type="component" value="Unassembled WGS sequence"/>
</dbReference>